<dbReference type="AlphaFoldDB" id="A0A8S8ZHH4"/>
<dbReference type="PANTHER" id="PTHR33048">
    <property type="entry name" value="PTH11-LIKE INTEGRAL MEMBRANE PROTEIN (AFU_ORTHOLOGUE AFUA_5G11245)"/>
    <property type="match status" value="1"/>
</dbReference>
<comment type="caution">
    <text evidence="9">The sequence shown here is derived from an EMBL/GenBank/DDBJ whole genome shotgun (WGS) entry which is preliminary data.</text>
</comment>
<evidence type="ECO:0000256" key="2">
    <source>
        <dbReference type="ARBA" id="ARBA00022692"/>
    </source>
</evidence>
<dbReference type="PANTHER" id="PTHR33048:SF47">
    <property type="entry name" value="INTEGRAL MEMBRANE PROTEIN-RELATED"/>
    <property type="match status" value="1"/>
</dbReference>
<sequence>MTWSSRGAGVFACSFITLFIAATTVVLRFISRGYLCRVLRPSDWVIAAALVRNFVTCDSCQTIYCLCPSTSSPPPPPPSHPHIASSVVQLTPTGAQVVYINIIIYNITATLTKLSILLMFTDIFHISTTVRRISWCMIVVVSIIGVYNVLTCVFFCYPISMSWTPSSSFSESRSESDDPTTAKGNGNGNGNGHGDGDSTGAATEGWCFNKEQKYLADASVNIATDFVIWALPFPVVRGMKSLGRKERGWLFGVFGVGFFICIVSIIRLYSLKLSATSTDPSYDNAPVTCWSAVELNVSITIACLMTLKPLLARLLPRLVHDNNLPADGAGAGDRDSPHERRLKQRQRQMKGRNGNGARLQKKRRLSESLGQAAAGAGRRMSGGVMSVMSGNHGRRNSQGFGFVEMRDWDHETVMDTNFSSEHPATISSPPPRRGKAGKGGYGSTSESTGHRHRPMGREEEEVLGMTGLSSLNGSRWEDDEAGSDAGGSWPTTSTGRDEHGKEGDGQGRIGPGQEMGKELDLGEGRGGTGWRRGGGDG</sequence>
<protein>
    <recommendedName>
        <fullName evidence="8">Rhodopsin domain-containing protein</fullName>
    </recommendedName>
</protein>
<comment type="similarity">
    <text evidence="5">Belongs to the SAT4 family.</text>
</comment>
<dbReference type="EMBL" id="NMPR01000131">
    <property type="protein sequence ID" value="KAA8629573.1"/>
    <property type="molecule type" value="Genomic_DNA"/>
</dbReference>
<feature type="transmembrane region" description="Helical" evidence="7">
    <location>
        <begin position="133"/>
        <end position="160"/>
    </location>
</feature>
<proteinExistence type="inferred from homology"/>
<dbReference type="Proteomes" id="UP000433876">
    <property type="component" value="Unassembled WGS sequence"/>
</dbReference>
<dbReference type="VEuPathDB" id="FungiDB:SMAC_08687"/>
<keyword evidence="3 7" id="KW-1133">Transmembrane helix</keyword>
<name>A0A8S8ZHH4_SORMA</name>
<feature type="domain" description="Rhodopsin" evidence="8">
    <location>
        <begin position="27"/>
        <end position="313"/>
    </location>
</feature>
<feature type="transmembrane region" description="Helical" evidence="7">
    <location>
        <begin position="248"/>
        <end position="270"/>
    </location>
</feature>
<organism evidence="9 10">
    <name type="scientific">Sordaria macrospora</name>
    <dbReference type="NCBI Taxonomy" id="5147"/>
    <lineage>
        <taxon>Eukaryota</taxon>
        <taxon>Fungi</taxon>
        <taxon>Dikarya</taxon>
        <taxon>Ascomycota</taxon>
        <taxon>Pezizomycotina</taxon>
        <taxon>Sordariomycetes</taxon>
        <taxon>Sordariomycetidae</taxon>
        <taxon>Sordariales</taxon>
        <taxon>Sordariaceae</taxon>
        <taxon>Sordaria</taxon>
    </lineage>
</organism>
<evidence type="ECO:0000256" key="6">
    <source>
        <dbReference type="SAM" id="MobiDB-lite"/>
    </source>
</evidence>
<evidence type="ECO:0000256" key="4">
    <source>
        <dbReference type="ARBA" id="ARBA00023136"/>
    </source>
</evidence>
<evidence type="ECO:0000256" key="1">
    <source>
        <dbReference type="ARBA" id="ARBA00004141"/>
    </source>
</evidence>
<keyword evidence="2 7" id="KW-0812">Transmembrane</keyword>
<feature type="region of interest" description="Disordered" evidence="6">
    <location>
        <begin position="418"/>
        <end position="537"/>
    </location>
</feature>
<feature type="compositionally biased region" description="Polar residues" evidence="6">
    <location>
        <begin position="418"/>
        <end position="427"/>
    </location>
</feature>
<dbReference type="Pfam" id="PF20684">
    <property type="entry name" value="Fung_rhodopsin"/>
    <property type="match status" value="1"/>
</dbReference>
<feature type="compositionally biased region" description="Low complexity" evidence="6">
    <location>
        <begin position="372"/>
        <end position="386"/>
    </location>
</feature>
<reference evidence="9 10" key="1">
    <citation type="submission" date="2017-07" db="EMBL/GenBank/DDBJ databases">
        <title>Genome sequence of the Sordaria macrospora wild type strain R19027.</title>
        <authorList>
            <person name="Nowrousian M."/>
            <person name="Teichert I."/>
            <person name="Kueck U."/>
        </authorList>
    </citation>
    <scope>NUCLEOTIDE SEQUENCE [LARGE SCALE GENOMIC DNA]</scope>
    <source>
        <strain evidence="9 10">R19027</strain>
        <tissue evidence="9">Mycelium</tissue>
    </source>
</reference>
<evidence type="ECO:0000256" key="5">
    <source>
        <dbReference type="ARBA" id="ARBA00038359"/>
    </source>
</evidence>
<evidence type="ECO:0000313" key="9">
    <source>
        <dbReference type="EMBL" id="KAA8629573.1"/>
    </source>
</evidence>
<feature type="compositionally biased region" description="Gly residues" evidence="6">
    <location>
        <begin position="524"/>
        <end position="537"/>
    </location>
</feature>
<feature type="transmembrane region" description="Helical" evidence="7">
    <location>
        <begin position="218"/>
        <end position="236"/>
    </location>
</feature>
<evidence type="ECO:0000256" key="3">
    <source>
        <dbReference type="ARBA" id="ARBA00022989"/>
    </source>
</evidence>
<feature type="compositionally biased region" description="Basic and acidic residues" evidence="6">
    <location>
        <begin position="495"/>
        <end position="505"/>
    </location>
</feature>
<comment type="subcellular location">
    <subcellularLocation>
        <location evidence="1">Membrane</location>
        <topology evidence="1">Multi-pass membrane protein</topology>
    </subcellularLocation>
</comment>
<evidence type="ECO:0000313" key="10">
    <source>
        <dbReference type="Proteomes" id="UP000433876"/>
    </source>
</evidence>
<feature type="transmembrane region" description="Helical" evidence="7">
    <location>
        <begin position="7"/>
        <end position="30"/>
    </location>
</feature>
<evidence type="ECO:0000259" key="8">
    <source>
        <dbReference type="Pfam" id="PF20684"/>
    </source>
</evidence>
<feature type="compositionally biased region" description="Basic residues" evidence="6">
    <location>
        <begin position="340"/>
        <end position="350"/>
    </location>
</feature>
<accession>A0A8S8ZHH4</accession>
<gene>
    <name evidence="9" type="ORF">SMACR_08687</name>
</gene>
<dbReference type="InterPro" id="IPR049326">
    <property type="entry name" value="Rhodopsin_dom_fungi"/>
</dbReference>
<feature type="transmembrane region" description="Helical" evidence="7">
    <location>
        <begin position="98"/>
        <end position="121"/>
    </location>
</feature>
<dbReference type="GO" id="GO:0016020">
    <property type="term" value="C:membrane"/>
    <property type="evidence" value="ECO:0007669"/>
    <property type="project" value="UniProtKB-SubCell"/>
</dbReference>
<feature type="region of interest" description="Disordered" evidence="6">
    <location>
        <begin position="325"/>
        <end position="398"/>
    </location>
</feature>
<dbReference type="InterPro" id="IPR052337">
    <property type="entry name" value="SAT4-like"/>
</dbReference>
<feature type="region of interest" description="Disordered" evidence="6">
    <location>
        <begin position="170"/>
        <end position="195"/>
    </location>
</feature>
<evidence type="ECO:0000256" key="7">
    <source>
        <dbReference type="SAM" id="Phobius"/>
    </source>
</evidence>
<keyword evidence="4 7" id="KW-0472">Membrane</keyword>